<feature type="transmembrane region" description="Helical" evidence="8">
    <location>
        <begin position="481"/>
        <end position="498"/>
    </location>
</feature>
<feature type="transmembrane region" description="Helical" evidence="8">
    <location>
        <begin position="396"/>
        <end position="413"/>
    </location>
</feature>
<gene>
    <name evidence="11" type="ORF">CAL30_03375</name>
</gene>
<dbReference type="Pfam" id="PF13231">
    <property type="entry name" value="PMT_2"/>
    <property type="match status" value="1"/>
</dbReference>
<dbReference type="GO" id="GO:0009103">
    <property type="term" value="P:lipopolysaccharide biosynthetic process"/>
    <property type="evidence" value="ECO:0007669"/>
    <property type="project" value="UniProtKB-ARBA"/>
</dbReference>
<dbReference type="PANTHER" id="PTHR33908:SF3">
    <property type="entry name" value="UNDECAPRENYL PHOSPHATE-ALPHA-4-AMINO-4-DEOXY-L-ARABINOSE ARABINOSYL TRANSFERASE"/>
    <property type="match status" value="1"/>
</dbReference>
<evidence type="ECO:0000256" key="4">
    <source>
        <dbReference type="ARBA" id="ARBA00022679"/>
    </source>
</evidence>
<evidence type="ECO:0000256" key="1">
    <source>
        <dbReference type="ARBA" id="ARBA00004651"/>
    </source>
</evidence>
<comment type="subcellular location">
    <subcellularLocation>
        <location evidence="1">Cell membrane</location>
        <topology evidence="1">Multi-pass membrane protein</topology>
    </subcellularLocation>
</comment>
<keyword evidence="6 8" id="KW-1133">Transmembrane helix</keyword>
<keyword evidence="5 8" id="KW-0812">Transmembrane</keyword>
<feature type="transmembrane region" description="Helical" evidence="8">
    <location>
        <begin position="308"/>
        <end position="326"/>
    </location>
</feature>
<feature type="transmembrane region" description="Helical" evidence="8">
    <location>
        <begin position="355"/>
        <end position="384"/>
    </location>
</feature>
<feature type="transmembrane region" description="Helical" evidence="8">
    <location>
        <begin position="535"/>
        <end position="554"/>
    </location>
</feature>
<dbReference type="Pfam" id="PF09335">
    <property type="entry name" value="VTT_dom"/>
    <property type="match status" value="1"/>
</dbReference>
<evidence type="ECO:0000256" key="5">
    <source>
        <dbReference type="ARBA" id="ARBA00022692"/>
    </source>
</evidence>
<dbReference type="Proteomes" id="UP000242958">
    <property type="component" value="Unassembled WGS sequence"/>
</dbReference>
<evidence type="ECO:0000256" key="7">
    <source>
        <dbReference type="ARBA" id="ARBA00023136"/>
    </source>
</evidence>
<dbReference type="PANTHER" id="PTHR33908">
    <property type="entry name" value="MANNOSYLTRANSFERASE YKCB-RELATED"/>
    <property type="match status" value="1"/>
</dbReference>
<evidence type="ECO:0000256" key="3">
    <source>
        <dbReference type="ARBA" id="ARBA00022676"/>
    </source>
</evidence>
<evidence type="ECO:0000259" key="9">
    <source>
        <dbReference type="Pfam" id="PF09335"/>
    </source>
</evidence>
<name>A0A2J8BB60_9FIRM</name>
<dbReference type="EMBL" id="NFMF01000004">
    <property type="protein sequence ID" value="PNH22008.1"/>
    <property type="molecule type" value="Genomic_DNA"/>
</dbReference>
<sequence>MNTLLHLMELYGYIALFWAMAAENANIPIPSEVILGFSGFLISQQVFSFWPTFFIACCGGILGSIISYWLGAYGGRPLLRKYGKYILFNEKKFNYAEQLFTKYGGIAIIIGRCLPGIRTFISFPAGVARYPFVKFILYSIIGTIPWTLLLVWAGCILGSHWQDLIKYNHILIIGIGIITFCLILFFICKHIGKKTIQAFLYAHRYELSLLIFSCLLLLPFLGAFPLTDPDEPVYGETAREMLVAHDWLSPRIFGHVWYDKPPLFYWLEMISYQLFGISDYSSRLPSAILAIITIQAVYHYGKSMFNSSIAYISALILTSSFGFWYIGKAAITDMTLIFTLTIALLSFYTKKYYRGYIFCGLALLAKGPVGYAFPALIMLCYIMIRRKWNLLSTLKIPQGILCAFIVGLPWYILMYQVHGTEFIQTFIGYHNIIRFTAPEHPGRNSIFFFIPVLILSLIPWITAYVPALIRFFRKKDTYTDALWFCFIWSTFIFVFFSLSKTQLISYIAPMFPPTAFLIGWFLYRCYEEKKRSLITIFSSYVLGLLCLGLCAIPLHGSDVIYRPFVYTLSISLCMLCIIPASLWWHTKKIQAAYAIIPLGMLVISLLSSAVFLPQISPTLTSTKMATSIKQRLSPTDTLYIEKFLRPGIAFYSGYYGKSWVSPQELDLAKIKTTTNSIYVIMRKTTYTHNKKLFAPLSVVMETETQILLTNH</sequence>
<evidence type="ECO:0000313" key="12">
    <source>
        <dbReference type="Proteomes" id="UP000242958"/>
    </source>
</evidence>
<comment type="caution">
    <text evidence="11">The sequence shown here is derived from an EMBL/GenBank/DDBJ whole genome shotgun (WGS) entry which is preliminary data.</text>
</comment>
<evidence type="ECO:0000313" key="11">
    <source>
        <dbReference type="EMBL" id="PNH22008.1"/>
    </source>
</evidence>
<dbReference type="InterPro" id="IPR050297">
    <property type="entry name" value="LipidA_mod_glycosyltrf_83"/>
</dbReference>
<proteinExistence type="predicted"/>
<feature type="transmembrane region" description="Helical" evidence="8">
    <location>
        <begin position="446"/>
        <end position="469"/>
    </location>
</feature>
<feature type="transmembrane region" description="Helical" evidence="8">
    <location>
        <begin position="504"/>
        <end position="523"/>
    </location>
</feature>
<keyword evidence="4 11" id="KW-0808">Transferase</keyword>
<dbReference type="InterPro" id="IPR038731">
    <property type="entry name" value="RgtA/B/C-like"/>
</dbReference>
<organism evidence="11 12">
    <name type="scientific">Megasphaera hutchinsoni</name>
    <dbReference type="NCBI Taxonomy" id="1588748"/>
    <lineage>
        <taxon>Bacteria</taxon>
        <taxon>Bacillati</taxon>
        <taxon>Bacillota</taxon>
        <taxon>Negativicutes</taxon>
        <taxon>Veillonellales</taxon>
        <taxon>Veillonellaceae</taxon>
        <taxon>Megasphaera</taxon>
    </lineage>
</organism>
<evidence type="ECO:0000256" key="8">
    <source>
        <dbReference type="SAM" id="Phobius"/>
    </source>
</evidence>
<keyword evidence="7 8" id="KW-0472">Membrane</keyword>
<reference evidence="11 12" key="1">
    <citation type="submission" date="2017-05" db="EMBL/GenBank/DDBJ databases">
        <authorList>
            <person name="Song R."/>
            <person name="Chenine A.L."/>
            <person name="Ruprecht R.M."/>
        </authorList>
    </citation>
    <scope>NUCLEOTIDE SEQUENCE [LARGE SCALE GENOMIC DNA]</scope>
    <source>
        <strain evidence="11 12">KA00229</strain>
    </source>
</reference>
<dbReference type="AlphaFoldDB" id="A0A2J8BB60"/>
<dbReference type="GO" id="GO:0005886">
    <property type="term" value="C:plasma membrane"/>
    <property type="evidence" value="ECO:0007669"/>
    <property type="project" value="UniProtKB-SubCell"/>
</dbReference>
<feature type="transmembrane region" description="Helical" evidence="8">
    <location>
        <begin position="135"/>
        <end position="161"/>
    </location>
</feature>
<feature type="transmembrane region" description="Helical" evidence="8">
    <location>
        <begin position="207"/>
        <end position="226"/>
    </location>
</feature>
<feature type="transmembrane region" description="Helical" evidence="8">
    <location>
        <begin position="49"/>
        <end position="71"/>
    </location>
</feature>
<evidence type="ECO:0000256" key="6">
    <source>
        <dbReference type="ARBA" id="ARBA00022989"/>
    </source>
</evidence>
<dbReference type="GO" id="GO:0010041">
    <property type="term" value="P:response to iron(III) ion"/>
    <property type="evidence" value="ECO:0007669"/>
    <property type="project" value="TreeGrafter"/>
</dbReference>
<feature type="domain" description="Glycosyltransferase RgtA/B/C/D-like" evidence="10">
    <location>
        <begin position="259"/>
        <end position="411"/>
    </location>
</feature>
<feature type="domain" description="VTT" evidence="9">
    <location>
        <begin position="29"/>
        <end position="154"/>
    </location>
</feature>
<dbReference type="GO" id="GO:0016763">
    <property type="term" value="F:pentosyltransferase activity"/>
    <property type="evidence" value="ECO:0007669"/>
    <property type="project" value="TreeGrafter"/>
</dbReference>
<evidence type="ECO:0000259" key="10">
    <source>
        <dbReference type="Pfam" id="PF13231"/>
    </source>
</evidence>
<feature type="transmembrane region" description="Helical" evidence="8">
    <location>
        <begin position="12"/>
        <end position="29"/>
    </location>
</feature>
<feature type="transmembrane region" description="Helical" evidence="8">
    <location>
        <begin position="591"/>
        <end position="612"/>
    </location>
</feature>
<dbReference type="InterPro" id="IPR032816">
    <property type="entry name" value="VTT_dom"/>
</dbReference>
<feature type="transmembrane region" description="Helical" evidence="8">
    <location>
        <begin position="560"/>
        <end position="584"/>
    </location>
</feature>
<protein>
    <submittedName>
        <fullName evidence="11">Dolichyl-phosphate-mannose--protein mannosyltransferase</fullName>
    </submittedName>
</protein>
<evidence type="ECO:0000256" key="2">
    <source>
        <dbReference type="ARBA" id="ARBA00022475"/>
    </source>
</evidence>
<keyword evidence="3 11" id="KW-0328">Glycosyltransferase</keyword>
<feature type="transmembrane region" description="Helical" evidence="8">
    <location>
        <begin position="167"/>
        <end position="187"/>
    </location>
</feature>
<accession>A0A2J8BB60</accession>
<keyword evidence="2" id="KW-1003">Cell membrane</keyword>